<sequence>MQQQLVFSLLNHYLLMFVEEVDYRRCTNKMKIRIHFLFFAFLLLILSACNDNDGFKTNIVGNPVHTLENPYTAEEAAKNGDILVGTQENLERFYDFLRNVEEGKSDLIRVTYYTHEGAPIYHNLVFNERIEYTFDYTQDAYSGSNNSPDSIQSTYCSGLIQDDTEKEAYVLTGCEYEHISRNFRLVVSKN</sequence>
<gene>
    <name evidence="2" type="ORF">DS745_22955</name>
</gene>
<dbReference type="AlphaFoldDB" id="A0A4Q0VNI8"/>
<keyword evidence="3" id="KW-1185">Reference proteome</keyword>
<evidence type="ECO:0000313" key="2">
    <source>
        <dbReference type="EMBL" id="RXI96566.1"/>
    </source>
</evidence>
<organism evidence="2 3">
    <name type="scientific">Anaerobacillus alkaliphilus</name>
    <dbReference type="NCBI Taxonomy" id="1548597"/>
    <lineage>
        <taxon>Bacteria</taxon>
        <taxon>Bacillati</taxon>
        <taxon>Bacillota</taxon>
        <taxon>Bacilli</taxon>
        <taxon>Bacillales</taxon>
        <taxon>Bacillaceae</taxon>
        <taxon>Anaerobacillus</taxon>
    </lineage>
</organism>
<keyword evidence="1" id="KW-0812">Transmembrane</keyword>
<protein>
    <submittedName>
        <fullName evidence="2">DUF4362 domain-containing protein</fullName>
    </submittedName>
</protein>
<dbReference type="Pfam" id="PF14275">
    <property type="entry name" value="DUF4362"/>
    <property type="match status" value="1"/>
</dbReference>
<keyword evidence="1" id="KW-1133">Transmembrane helix</keyword>
<keyword evidence="1" id="KW-0472">Membrane</keyword>
<feature type="transmembrane region" description="Helical" evidence="1">
    <location>
        <begin position="32"/>
        <end position="48"/>
    </location>
</feature>
<reference evidence="2 3" key="1">
    <citation type="journal article" date="2019" name="Int. J. Syst. Evol. Microbiol.">
        <title>Anaerobacillus alkaliphilus sp. nov., a novel alkaliphilic and moderately halophilic bacterium.</title>
        <authorList>
            <person name="Borsodi A.K."/>
            <person name="Aszalos J.M."/>
            <person name="Bihari P."/>
            <person name="Nagy I."/>
            <person name="Schumann P."/>
            <person name="Sproer C."/>
            <person name="Kovacs A.L."/>
            <person name="Boka K."/>
            <person name="Dobosy P."/>
            <person name="Ovari M."/>
            <person name="Szili-Kovacs T."/>
            <person name="Toth E."/>
        </authorList>
    </citation>
    <scope>NUCLEOTIDE SEQUENCE [LARGE SCALE GENOMIC DNA]</scope>
    <source>
        <strain evidence="2 3">B16-10</strain>
    </source>
</reference>
<evidence type="ECO:0000256" key="1">
    <source>
        <dbReference type="SAM" id="Phobius"/>
    </source>
</evidence>
<evidence type="ECO:0000313" key="3">
    <source>
        <dbReference type="Proteomes" id="UP000290649"/>
    </source>
</evidence>
<accession>A0A4Q0VNI8</accession>
<name>A0A4Q0VNI8_9BACI</name>
<comment type="caution">
    <text evidence="2">The sequence shown here is derived from an EMBL/GenBank/DDBJ whole genome shotgun (WGS) entry which is preliminary data.</text>
</comment>
<dbReference type="Proteomes" id="UP000290649">
    <property type="component" value="Unassembled WGS sequence"/>
</dbReference>
<dbReference type="EMBL" id="QOUX01000047">
    <property type="protein sequence ID" value="RXI96566.1"/>
    <property type="molecule type" value="Genomic_DNA"/>
</dbReference>
<dbReference type="InterPro" id="IPR025372">
    <property type="entry name" value="DUF4362"/>
</dbReference>
<proteinExistence type="predicted"/>